<keyword evidence="10" id="KW-0472">Membrane</keyword>
<dbReference type="GO" id="GO:0007234">
    <property type="term" value="P:osmosensory signaling via phosphorelay pathway"/>
    <property type="evidence" value="ECO:0007669"/>
    <property type="project" value="TreeGrafter"/>
</dbReference>
<keyword evidence="3" id="KW-0597">Phosphoprotein</keyword>
<dbReference type="CDD" id="cd00075">
    <property type="entry name" value="HATPase"/>
    <property type="match status" value="1"/>
</dbReference>
<reference evidence="13 14" key="1">
    <citation type="submission" date="2012-12" db="EMBL/GenBank/DDBJ databases">
        <title>Genome assembly of Fulvivirga imtechensis AK7.</title>
        <authorList>
            <person name="Nupur N."/>
            <person name="Khatri I."/>
            <person name="Kumar R."/>
            <person name="Subramanian S."/>
            <person name="Pinnaka A."/>
        </authorList>
    </citation>
    <scope>NUCLEOTIDE SEQUENCE [LARGE SCALE GENOMIC DNA]</scope>
    <source>
        <strain evidence="13 14">AK7</strain>
    </source>
</reference>
<evidence type="ECO:0000256" key="2">
    <source>
        <dbReference type="ARBA" id="ARBA00012438"/>
    </source>
</evidence>
<keyword evidence="9" id="KW-0175">Coiled coil</keyword>
<feature type="coiled-coil region" evidence="9">
    <location>
        <begin position="432"/>
        <end position="480"/>
    </location>
</feature>
<comment type="caution">
    <text evidence="13">The sequence shown here is derived from an EMBL/GenBank/DDBJ whole genome shotgun (WGS) entry which is preliminary data.</text>
</comment>
<dbReference type="Proteomes" id="UP000011135">
    <property type="component" value="Unassembled WGS sequence"/>
</dbReference>
<gene>
    <name evidence="13" type="ORF">C900_01150</name>
</gene>
<evidence type="ECO:0000256" key="7">
    <source>
        <dbReference type="ARBA" id="ARBA00022840"/>
    </source>
</evidence>
<keyword evidence="8" id="KW-0902">Two-component regulatory system</keyword>
<evidence type="ECO:0000256" key="9">
    <source>
        <dbReference type="SAM" id="Coils"/>
    </source>
</evidence>
<dbReference type="GO" id="GO:0000155">
    <property type="term" value="F:phosphorelay sensor kinase activity"/>
    <property type="evidence" value="ECO:0007669"/>
    <property type="project" value="InterPro"/>
</dbReference>
<dbReference type="Gene3D" id="3.30.565.10">
    <property type="entry name" value="Histidine kinase-like ATPase, C-terminal domain"/>
    <property type="match status" value="1"/>
</dbReference>
<dbReference type="EC" id="2.7.13.3" evidence="2"/>
<keyword evidence="14" id="KW-1185">Reference proteome</keyword>
<evidence type="ECO:0000256" key="1">
    <source>
        <dbReference type="ARBA" id="ARBA00000085"/>
    </source>
</evidence>
<dbReference type="eggNOG" id="COG0457">
    <property type="taxonomic scope" value="Bacteria"/>
</dbReference>
<evidence type="ECO:0000256" key="8">
    <source>
        <dbReference type="ARBA" id="ARBA00023012"/>
    </source>
</evidence>
<dbReference type="InterPro" id="IPR011990">
    <property type="entry name" value="TPR-like_helical_dom_sf"/>
</dbReference>
<sequence>MNAYKVIRLALFFILLSEFVQAQSDSFPAAFEELKHGSQKNIRAYFDSLRNISSNDKESIHLSLLSYGHTHDRPFIEALALRNLGHIYWEKNEPVRSVTNLRQASEIANDLKDIELESEILMDLAEIFNVHGGEEKAMEYYLKAYPLLLQTDKMRAARAQNAMATLSYGVGNIKACIKYCQAGMTLFESQPIDALNKVDQKVYMQLLNTLGIAYRETNNYDSAIHYLNASKDLASAIDDEFWKTLTLGNMGIIYTRTGDYAKALPLMEQDMVISKKFNEWLSASSAAVVIGNIHREMGSLDAAKIYYDSAMIIAKANNLVPRIAPIYHNNLAKWYALKNDFQHAFYHQEKYTYLKDSAQNKNQQVELSRIKATYDFDSKLSQIDLLTRNNELQRQKIEYRNIIITASISSSLVIFIIALLLYKNLNARKKDNELLSAQKARIESQSKQLADQNRIIQANNDNLEIEVSKRTRKMEQLNRELDTFLYRASHDIRQPIATILGLENLARWYAKDNHLSEILLRVNSTAMSMDNMLRKLQMSYEVNRQPEKLISLEVRDLIFQVVAANQGEINLRKINLQFDVKAQYINSNRELLKIIVQNILENAILYSNEATPEIHITGAPASDEYIIKITDNGDGIPKEYIPSIFNAFFKSNIKSKGNGLGLYLALKAANILETKIEVHSEPAKGSQFVLHIPI</sequence>
<proteinExistence type="predicted"/>
<keyword evidence="4" id="KW-0808">Transferase</keyword>
<evidence type="ECO:0000259" key="12">
    <source>
        <dbReference type="PROSITE" id="PS50109"/>
    </source>
</evidence>
<keyword evidence="7" id="KW-0067">ATP-binding</keyword>
<dbReference type="Gene3D" id="1.10.287.130">
    <property type="match status" value="1"/>
</dbReference>
<dbReference type="InterPro" id="IPR004358">
    <property type="entry name" value="Sig_transdc_His_kin-like_C"/>
</dbReference>
<dbReference type="InterPro" id="IPR005467">
    <property type="entry name" value="His_kinase_dom"/>
</dbReference>
<keyword evidence="11" id="KW-0732">Signal</keyword>
<evidence type="ECO:0000313" key="14">
    <source>
        <dbReference type="Proteomes" id="UP000011135"/>
    </source>
</evidence>
<dbReference type="RefSeq" id="WP_009578824.1">
    <property type="nucleotide sequence ID" value="NZ_AMZN01000015.1"/>
</dbReference>
<dbReference type="InterPro" id="IPR036097">
    <property type="entry name" value="HisK_dim/P_sf"/>
</dbReference>
<protein>
    <recommendedName>
        <fullName evidence="2">histidine kinase</fullName>
        <ecNumber evidence="2">2.7.13.3</ecNumber>
    </recommendedName>
</protein>
<dbReference type="OrthoDB" id="973200at2"/>
<evidence type="ECO:0000256" key="11">
    <source>
        <dbReference type="SAM" id="SignalP"/>
    </source>
</evidence>
<dbReference type="GO" id="GO:0005524">
    <property type="term" value="F:ATP binding"/>
    <property type="evidence" value="ECO:0007669"/>
    <property type="project" value="UniProtKB-KW"/>
</dbReference>
<dbReference type="PROSITE" id="PS50109">
    <property type="entry name" value="HIS_KIN"/>
    <property type="match status" value="1"/>
</dbReference>
<dbReference type="EMBL" id="AMZN01000015">
    <property type="protein sequence ID" value="ELR72771.1"/>
    <property type="molecule type" value="Genomic_DNA"/>
</dbReference>
<dbReference type="SUPFAM" id="SSF47384">
    <property type="entry name" value="Homodimeric domain of signal transducing histidine kinase"/>
    <property type="match status" value="1"/>
</dbReference>
<dbReference type="AlphaFoldDB" id="L8JUW1"/>
<dbReference type="PRINTS" id="PR00344">
    <property type="entry name" value="BCTRLSENSOR"/>
</dbReference>
<dbReference type="eggNOG" id="COG4251">
    <property type="taxonomic scope" value="Bacteria"/>
</dbReference>
<feature type="signal peptide" evidence="11">
    <location>
        <begin position="1"/>
        <end position="22"/>
    </location>
</feature>
<dbReference type="PANTHER" id="PTHR42878">
    <property type="entry name" value="TWO-COMPONENT HISTIDINE KINASE"/>
    <property type="match status" value="1"/>
</dbReference>
<dbReference type="InterPro" id="IPR036890">
    <property type="entry name" value="HATPase_C_sf"/>
</dbReference>
<dbReference type="InterPro" id="IPR050351">
    <property type="entry name" value="BphY/WalK/GraS-like"/>
</dbReference>
<dbReference type="GO" id="GO:0030295">
    <property type="term" value="F:protein kinase activator activity"/>
    <property type="evidence" value="ECO:0007669"/>
    <property type="project" value="TreeGrafter"/>
</dbReference>
<keyword evidence="10" id="KW-0812">Transmembrane</keyword>
<organism evidence="13 14">
    <name type="scientific">Fulvivirga imtechensis AK7</name>
    <dbReference type="NCBI Taxonomy" id="1237149"/>
    <lineage>
        <taxon>Bacteria</taxon>
        <taxon>Pseudomonadati</taxon>
        <taxon>Bacteroidota</taxon>
        <taxon>Cytophagia</taxon>
        <taxon>Cytophagales</taxon>
        <taxon>Fulvivirgaceae</taxon>
        <taxon>Fulvivirga</taxon>
    </lineage>
</organism>
<dbReference type="STRING" id="1237149.C900_01150"/>
<dbReference type="InterPro" id="IPR003594">
    <property type="entry name" value="HATPase_dom"/>
</dbReference>
<evidence type="ECO:0000256" key="10">
    <source>
        <dbReference type="SAM" id="Phobius"/>
    </source>
</evidence>
<name>L8JUW1_9BACT</name>
<feature type="chain" id="PRO_5003993456" description="histidine kinase" evidence="11">
    <location>
        <begin position="23"/>
        <end position="694"/>
    </location>
</feature>
<dbReference type="PANTHER" id="PTHR42878:SF7">
    <property type="entry name" value="SENSOR HISTIDINE KINASE GLRK"/>
    <property type="match status" value="1"/>
</dbReference>
<dbReference type="GO" id="GO:0000156">
    <property type="term" value="F:phosphorelay response regulator activity"/>
    <property type="evidence" value="ECO:0007669"/>
    <property type="project" value="TreeGrafter"/>
</dbReference>
<accession>L8JUW1</accession>
<keyword evidence="10" id="KW-1133">Transmembrane helix</keyword>
<evidence type="ECO:0000256" key="5">
    <source>
        <dbReference type="ARBA" id="ARBA00022741"/>
    </source>
</evidence>
<dbReference type="Gene3D" id="1.25.40.10">
    <property type="entry name" value="Tetratricopeptide repeat domain"/>
    <property type="match status" value="2"/>
</dbReference>
<evidence type="ECO:0000256" key="3">
    <source>
        <dbReference type="ARBA" id="ARBA00022553"/>
    </source>
</evidence>
<keyword evidence="5" id="KW-0547">Nucleotide-binding</keyword>
<keyword evidence="6" id="KW-0418">Kinase</keyword>
<dbReference type="CDD" id="cd00082">
    <property type="entry name" value="HisKA"/>
    <property type="match status" value="1"/>
</dbReference>
<dbReference type="InterPro" id="IPR003661">
    <property type="entry name" value="HisK_dim/P_dom"/>
</dbReference>
<dbReference type="Pfam" id="PF13424">
    <property type="entry name" value="TPR_12"/>
    <property type="match status" value="1"/>
</dbReference>
<evidence type="ECO:0000313" key="13">
    <source>
        <dbReference type="EMBL" id="ELR72771.1"/>
    </source>
</evidence>
<feature type="transmembrane region" description="Helical" evidence="10">
    <location>
        <begin position="402"/>
        <end position="422"/>
    </location>
</feature>
<evidence type="ECO:0000256" key="6">
    <source>
        <dbReference type="ARBA" id="ARBA00022777"/>
    </source>
</evidence>
<feature type="domain" description="Histidine kinase" evidence="12">
    <location>
        <begin position="487"/>
        <end position="694"/>
    </location>
</feature>
<dbReference type="Pfam" id="PF02518">
    <property type="entry name" value="HATPase_c"/>
    <property type="match status" value="1"/>
</dbReference>
<dbReference type="SMART" id="SM00387">
    <property type="entry name" value="HATPase_c"/>
    <property type="match status" value="1"/>
</dbReference>
<dbReference type="InterPro" id="IPR019734">
    <property type="entry name" value="TPR_rpt"/>
</dbReference>
<dbReference type="SUPFAM" id="SSF48452">
    <property type="entry name" value="TPR-like"/>
    <property type="match status" value="2"/>
</dbReference>
<dbReference type="SUPFAM" id="SSF55874">
    <property type="entry name" value="ATPase domain of HSP90 chaperone/DNA topoisomerase II/histidine kinase"/>
    <property type="match status" value="1"/>
</dbReference>
<dbReference type="SMART" id="SM00028">
    <property type="entry name" value="TPR"/>
    <property type="match status" value="6"/>
</dbReference>
<evidence type="ECO:0000256" key="4">
    <source>
        <dbReference type="ARBA" id="ARBA00022679"/>
    </source>
</evidence>
<comment type="catalytic activity">
    <reaction evidence="1">
        <text>ATP + protein L-histidine = ADP + protein N-phospho-L-histidine.</text>
        <dbReference type="EC" id="2.7.13.3"/>
    </reaction>
</comment>